<keyword evidence="2" id="KW-1185">Reference proteome</keyword>
<dbReference type="AlphaFoldDB" id="A0A8X6PH51"/>
<gene>
    <name evidence="1" type="ORF">NPIL_405451</name>
</gene>
<protein>
    <submittedName>
        <fullName evidence="1">Uncharacterized protein</fullName>
    </submittedName>
</protein>
<name>A0A8X6PH51_NEPPI</name>
<organism evidence="1 2">
    <name type="scientific">Nephila pilipes</name>
    <name type="common">Giant wood spider</name>
    <name type="synonym">Nephila maculata</name>
    <dbReference type="NCBI Taxonomy" id="299642"/>
    <lineage>
        <taxon>Eukaryota</taxon>
        <taxon>Metazoa</taxon>
        <taxon>Ecdysozoa</taxon>
        <taxon>Arthropoda</taxon>
        <taxon>Chelicerata</taxon>
        <taxon>Arachnida</taxon>
        <taxon>Araneae</taxon>
        <taxon>Araneomorphae</taxon>
        <taxon>Entelegynae</taxon>
        <taxon>Araneoidea</taxon>
        <taxon>Nephilidae</taxon>
        <taxon>Nephila</taxon>
    </lineage>
</organism>
<dbReference type="EMBL" id="BMAW01069036">
    <property type="protein sequence ID" value="GFT67039.1"/>
    <property type="molecule type" value="Genomic_DNA"/>
</dbReference>
<evidence type="ECO:0000313" key="2">
    <source>
        <dbReference type="Proteomes" id="UP000887013"/>
    </source>
</evidence>
<accession>A0A8X6PH51</accession>
<dbReference type="Proteomes" id="UP000887013">
    <property type="component" value="Unassembled WGS sequence"/>
</dbReference>
<evidence type="ECO:0000313" key="1">
    <source>
        <dbReference type="EMBL" id="GFT67039.1"/>
    </source>
</evidence>
<reference evidence="1" key="1">
    <citation type="submission" date="2020-08" db="EMBL/GenBank/DDBJ databases">
        <title>Multicomponent nature underlies the extraordinary mechanical properties of spider dragline silk.</title>
        <authorList>
            <person name="Kono N."/>
            <person name="Nakamura H."/>
            <person name="Mori M."/>
            <person name="Yoshida Y."/>
            <person name="Ohtoshi R."/>
            <person name="Malay A.D."/>
            <person name="Moran D.A.P."/>
            <person name="Tomita M."/>
            <person name="Numata K."/>
            <person name="Arakawa K."/>
        </authorList>
    </citation>
    <scope>NUCLEOTIDE SEQUENCE</scope>
</reference>
<dbReference type="OrthoDB" id="6446885at2759"/>
<sequence>MMQRFIYCSISLTVTPSTAIPRPGDSNAVDKQTQGGVANFRPARCLPHFQNEMKSETSYLTPYPPSFSVNVRCSSASGRKVIRSYSTEDCLPCHDLIYVTIFVTVMFWF</sequence>
<proteinExistence type="predicted"/>
<comment type="caution">
    <text evidence="1">The sequence shown here is derived from an EMBL/GenBank/DDBJ whole genome shotgun (WGS) entry which is preliminary data.</text>
</comment>